<evidence type="ECO:0000313" key="3">
    <source>
        <dbReference type="EMBL" id="KAK9103751.1"/>
    </source>
</evidence>
<dbReference type="PANTHER" id="PTHR31459:SF19">
    <property type="entry name" value="DESICCATION-RELATED PROTEIN LEA14-RELATED"/>
    <property type="match status" value="1"/>
</dbReference>
<keyword evidence="4" id="KW-1185">Reference proteome</keyword>
<reference evidence="3 4" key="1">
    <citation type="submission" date="2024-01" db="EMBL/GenBank/DDBJ databases">
        <title>Genome assemblies of Stephania.</title>
        <authorList>
            <person name="Yang L."/>
        </authorList>
    </citation>
    <scope>NUCLEOTIDE SEQUENCE [LARGE SCALE GENOMIC DNA]</scope>
    <source>
        <strain evidence="3">QJT</strain>
        <tissue evidence="3">Leaf</tissue>
    </source>
</reference>
<dbReference type="InterPro" id="IPR013990">
    <property type="entry name" value="WHy-dom"/>
</dbReference>
<dbReference type="EMBL" id="JBBNAE010000008">
    <property type="protein sequence ID" value="KAK9103751.1"/>
    <property type="molecule type" value="Genomic_DNA"/>
</dbReference>
<dbReference type="GO" id="GO:0009269">
    <property type="term" value="P:response to desiccation"/>
    <property type="evidence" value="ECO:0007669"/>
    <property type="project" value="InterPro"/>
</dbReference>
<dbReference type="GO" id="GO:0005829">
    <property type="term" value="C:cytosol"/>
    <property type="evidence" value="ECO:0007669"/>
    <property type="project" value="TreeGrafter"/>
</dbReference>
<organism evidence="3 4">
    <name type="scientific">Stephania japonica</name>
    <dbReference type="NCBI Taxonomy" id="461633"/>
    <lineage>
        <taxon>Eukaryota</taxon>
        <taxon>Viridiplantae</taxon>
        <taxon>Streptophyta</taxon>
        <taxon>Embryophyta</taxon>
        <taxon>Tracheophyta</taxon>
        <taxon>Spermatophyta</taxon>
        <taxon>Magnoliopsida</taxon>
        <taxon>Ranunculales</taxon>
        <taxon>Menispermaceae</taxon>
        <taxon>Menispermoideae</taxon>
        <taxon>Cissampelideae</taxon>
        <taxon>Stephania</taxon>
    </lineage>
</organism>
<dbReference type="AlphaFoldDB" id="A0AAP0F2Z4"/>
<dbReference type="Pfam" id="PF03168">
    <property type="entry name" value="LEA_2"/>
    <property type="match status" value="1"/>
</dbReference>
<protein>
    <recommendedName>
        <fullName evidence="2">Water stress and hypersensitive response domain-containing protein</fullName>
    </recommendedName>
</protein>
<dbReference type="FunFam" id="2.60.40.1820:FF:000001">
    <property type="entry name" value="Desiccation protectant protein Lea14-like"/>
    <property type="match status" value="1"/>
</dbReference>
<dbReference type="SMART" id="SM00769">
    <property type="entry name" value="WHy"/>
    <property type="match status" value="1"/>
</dbReference>
<sequence>MSQLLNAAKDFVAEKAAGLKKPEADLTDVDLHNVSRDSVTMNCKISINNPYHHSIPICQISYALKSVDRVIVSGTIPDPGSIEGKEVTKLEVPVKVPYNVLMSLAKDIGSDWDIDYVMEMGLTIDLPIIGDLTLPLSKKGELKLPTFSDIFT</sequence>
<feature type="domain" description="Water stress and hypersensitive response" evidence="2">
    <location>
        <begin position="24"/>
        <end position="141"/>
    </location>
</feature>
<dbReference type="Proteomes" id="UP001417504">
    <property type="component" value="Unassembled WGS sequence"/>
</dbReference>
<dbReference type="Gene3D" id="2.60.40.1820">
    <property type="match status" value="1"/>
</dbReference>
<evidence type="ECO:0000256" key="1">
    <source>
        <dbReference type="ARBA" id="ARBA00005960"/>
    </source>
</evidence>
<dbReference type="SUPFAM" id="SSF117070">
    <property type="entry name" value="LEA14-like"/>
    <property type="match status" value="1"/>
</dbReference>
<dbReference type="InterPro" id="IPR045043">
    <property type="entry name" value="Lea14-like"/>
</dbReference>
<dbReference type="PANTHER" id="PTHR31459">
    <property type="match status" value="1"/>
</dbReference>
<comment type="similarity">
    <text evidence="1">Belongs to the LEA type 2 family.</text>
</comment>
<evidence type="ECO:0000259" key="2">
    <source>
        <dbReference type="SMART" id="SM00769"/>
    </source>
</evidence>
<comment type="caution">
    <text evidence="3">The sequence shown here is derived from an EMBL/GenBank/DDBJ whole genome shotgun (WGS) entry which is preliminary data.</text>
</comment>
<proteinExistence type="inferred from homology"/>
<gene>
    <name evidence="3" type="ORF">Sjap_021005</name>
</gene>
<accession>A0AAP0F2Z4</accession>
<dbReference type="InterPro" id="IPR004864">
    <property type="entry name" value="LEA_2"/>
</dbReference>
<name>A0AAP0F2Z4_9MAGN</name>
<evidence type="ECO:0000313" key="4">
    <source>
        <dbReference type="Proteomes" id="UP001417504"/>
    </source>
</evidence>